<accession>A0A0L1JWB4</accession>
<protein>
    <recommendedName>
        <fullName evidence="1">Cyclic nucleotide-binding domain-containing protein</fullName>
    </recommendedName>
</protein>
<evidence type="ECO:0000313" key="3">
    <source>
        <dbReference type="Proteomes" id="UP000036938"/>
    </source>
</evidence>
<name>A0A0L1JWB4_9RHOB</name>
<dbReference type="InterPro" id="IPR000595">
    <property type="entry name" value="cNMP-bd_dom"/>
</dbReference>
<gene>
    <name evidence="2" type="ORF">ATO11_02960</name>
</gene>
<dbReference type="Pfam" id="PF00027">
    <property type="entry name" value="cNMP_binding"/>
    <property type="match status" value="1"/>
</dbReference>
<sequence length="180" mass="19978">MSHGFASLFSDAPHTACARGARLFRFDDPVTRMYLVEEGRIDLVRHTRSGAALTLSQYRAGEVVAEAAAYAMAYHCDGVAAGETHLRWLTVQGFLDRLDATPDAARDWSRHLARSLQSARMSAEIRSLATVADRLDAWLGEAGEMPEKGRYQEVAAQIGVSREALYRELSRRRRGATVPR</sequence>
<evidence type="ECO:0000313" key="2">
    <source>
        <dbReference type="EMBL" id="KNG95698.1"/>
    </source>
</evidence>
<dbReference type="STRING" id="1317121.ATO11_02960"/>
<feature type="domain" description="Cyclic nucleotide-binding" evidence="1">
    <location>
        <begin position="20"/>
        <end position="68"/>
    </location>
</feature>
<dbReference type="InterPro" id="IPR018490">
    <property type="entry name" value="cNMP-bd_dom_sf"/>
</dbReference>
<dbReference type="SUPFAM" id="SSF51206">
    <property type="entry name" value="cAMP-binding domain-like"/>
    <property type="match status" value="1"/>
</dbReference>
<dbReference type="AlphaFoldDB" id="A0A0L1JWB4"/>
<dbReference type="PROSITE" id="PS50042">
    <property type="entry name" value="CNMP_BINDING_3"/>
    <property type="match status" value="1"/>
</dbReference>
<dbReference type="Gene3D" id="2.60.120.10">
    <property type="entry name" value="Jelly Rolls"/>
    <property type="match status" value="1"/>
</dbReference>
<reference evidence="2 3" key="1">
    <citation type="journal article" date="2015" name="Int. J. Syst. Evol. Microbiol.">
        <title>Aestuariivita atlantica sp. nov., isolated from deep sea sediment of the Atlantic Ocean.</title>
        <authorList>
            <person name="Li G."/>
            <person name="Lai Q."/>
            <person name="Du Y."/>
            <person name="Liu X."/>
            <person name="Sun F."/>
            <person name="Shao Z."/>
        </authorList>
    </citation>
    <scope>NUCLEOTIDE SEQUENCE [LARGE SCALE GENOMIC DNA]</scope>
    <source>
        <strain evidence="2 3">22II-S11-z3</strain>
    </source>
</reference>
<dbReference type="EMBL" id="AQQZ01000001">
    <property type="protein sequence ID" value="KNG95698.1"/>
    <property type="molecule type" value="Genomic_DNA"/>
</dbReference>
<comment type="caution">
    <text evidence="2">The sequence shown here is derived from an EMBL/GenBank/DDBJ whole genome shotgun (WGS) entry which is preliminary data.</text>
</comment>
<keyword evidence="3" id="KW-1185">Reference proteome</keyword>
<dbReference type="InterPro" id="IPR014710">
    <property type="entry name" value="RmlC-like_jellyroll"/>
</dbReference>
<organism evidence="2 3">
    <name type="scientific">Pseudaestuariivita atlantica</name>
    <dbReference type="NCBI Taxonomy" id="1317121"/>
    <lineage>
        <taxon>Bacteria</taxon>
        <taxon>Pseudomonadati</taxon>
        <taxon>Pseudomonadota</taxon>
        <taxon>Alphaproteobacteria</taxon>
        <taxon>Rhodobacterales</taxon>
        <taxon>Paracoccaceae</taxon>
        <taxon>Pseudaestuariivita</taxon>
    </lineage>
</organism>
<proteinExistence type="predicted"/>
<evidence type="ECO:0000259" key="1">
    <source>
        <dbReference type="PROSITE" id="PS50042"/>
    </source>
</evidence>
<dbReference type="Proteomes" id="UP000036938">
    <property type="component" value="Unassembled WGS sequence"/>
</dbReference>